<name>A0A4R8ZKG4_9MICO</name>
<evidence type="ECO:0000313" key="4">
    <source>
        <dbReference type="EMBL" id="TFD28665.1"/>
    </source>
</evidence>
<dbReference type="PROSITE" id="PS51459">
    <property type="entry name" value="FIDO"/>
    <property type="match status" value="1"/>
</dbReference>
<protein>
    <submittedName>
        <fullName evidence="4">Fic family protein</fullName>
    </submittedName>
</protein>
<keyword evidence="2" id="KW-0067">ATP-binding</keyword>
<dbReference type="Gene3D" id="1.10.3290.10">
    <property type="entry name" value="Fido-like domain"/>
    <property type="match status" value="1"/>
</dbReference>
<organism evidence="4 5">
    <name type="scientific">Cryobacterium lyxosi</name>
    <dbReference type="NCBI Taxonomy" id="1259228"/>
    <lineage>
        <taxon>Bacteria</taxon>
        <taxon>Bacillati</taxon>
        <taxon>Actinomycetota</taxon>
        <taxon>Actinomycetes</taxon>
        <taxon>Micrococcales</taxon>
        <taxon>Microbacteriaceae</taxon>
        <taxon>Cryobacterium</taxon>
    </lineage>
</organism>
<reference evidence="4 5" key="1">
    <citation type="submission" date="2019-03" db="EMBL/GenBank/DDBJ databases">
        <title>Genomics of glacier-inhabiting Cryobacterium strains.</title>
        <authorList>
            <person name="Liu Q."/>
            <person name="Xin Y.-H."/>
        </authorList>
    </citation>
    <scope>NUCLEOTIDE SEQUENCE [LARGE SCALE GENOMIC DNA]</scope>
    <source>
        <strain evidence="4 5">TMT1-1</strain>
    </source>
</reference>
<accession>A0A4R8ZKG4</accession>
<gene>
    <name evidence="4" type="ORF">E3T27_01880</name>
</gene>
<evidence type="ECO:0000259" key="3">
    <source>
        <dbReference type="PROSITE" id="PS51459"/>
    </source>
</evidence>
<dbReference type="InterPro" id="IPR040198">
    <property type="entry name" value="Fido_containing"/>
</dbReference>
<dbReference type="GO" id="GO:0005524">
    <property type="term" value="F:ATP binding"/>
    <property type="evidence" value="ECO:0007669"/>
    <property type="project" value="UniProtKB-KW"/>
</dbReference>
<sequence>MTTVGLKSPWPAVGYEALPWHSVQDEFGPRPQSRRALGPYSASVPAFIADLDISLNGDLNALTEDVASEMARFDAEVGHLPAPFALVLLRAESAASAEIENLRSGAREIAMAELGGRASDDAQLIAANIRAMHEAQAQSESIGGHAILEIHRALLERSSPQIAGRWRQEQVWIGGGSRGPHLARFVPPHHDRVPALMHDLVGFANRTDLPLLAQTAVVHAQFETIHPFPDGNGRVGRAVIQSMWRGGRLTRNAPVPISAGLLHDTGHYFDALSEYRAGNIAPIIACVAHGAFASMNLCHALLKDLQAVQLEWQGRITARHGSAVHRLLDILLRQPVVGAAAAAGELGVSTVNAQIAIDRLVDAGILTQITEGRRNRIWVAGDVAVALDDFAVEARLHQ</sequence>
<proteinExistence type="predicted"/>
<evidence type="ECO:0000256" key="2">
    <source>
        <dbReference type="PIRSR" id="PIRSR640198-2"/>
    </source>
</evidence>
<dbReference type="Pfam" id="PF02661">
    <property type="entry name" value="Fic"/>
    <property type="match status" value="1"/>
</dbReference>
<feature type="domain" description="Fido" evidence="3">
    <location>
        <begin position="142"/>
        <end position="289"/>
    </location>
</feature>
<feature type="active site" evidence="1">
    <location>
        <position position="226"/>
    </location>
</feature>
<dbReference type="PANTHER" id="PTHR13504">
    <property type="entry name" value="FIDO DOMAIN-CONTAINING PROTEIN DDB_G0283145"/>
    <property type="match status" value="1"/>
</dbReference>
<evidence type="ECO:0000313" key="5">
    <source>
        <dbReference type="Proteomes" id="UP000298424"/>
    </source>
</evidence>
<keyword evidence="2" id="KW-0547">Nucleotide-binding</keyword>
<dbReference type="EMBL" id="SOGT01000002">
    <property type="protein sequence ID" value="TFD28665.1"/>
    <property type="molecule type" value="Genomic_DNA"/>
</dbReference>
<dbReference type="SUPFAM" id="SSF140931">
    <property type="entry name" value="Fic-like"/>
    <property type="match status" value="1"/>
</dbReference>
<dbReference type="InterPro" id="IPR036597">
    <property type="entry name" value="Fido-like_dom_sf"/>
</dbReference>
<dbReference type="OrthoDB" id="9813719at2"/>
<comment type="caution">
    <text evidence="4">The sequence shown here is derived from an EMBL/GenBank/DDBJ whole genome shotgun (WGS) entry which is preliminary data.</text>
</comment>
<dbReference type="RefSeq" id="WP_134571393.1">
    <property type="nucleotide sequence ID" value="NZ_SOGT01000002.1"/>
</dbReference>
<dbReference type="Proteomes" id="UP000298424">
    <property type="component" value="Unassembled WGS sequence"/>
</dbReference>
<feature type="binding site" evidence="2">
    <location>
        <begin position="230"/>
        <end position="237"/>
    </location>
    <ligand>
        <name>ATP</name>
        <dbReference type="ChEBI" id="CHEBI:30616"/>
    </ligand>
</feature>
<dbReference type="PANTHER" id="PTHR13504:SF38">
    <property type="entry name" value="FIDO DOMAIN-CONTAINING PROTEIN"/>
    <property type="match status" value="1"/>
</dbReference>
<keyword evidence="5" id="KW-1185">Reference proteome</keyword>
<dbReference type="InterPro" id="IPR003812">
    <property type="entry name" value="Fido"/>
</dbReference>
<dbReference type="AlphaFoldDB" id="A0A4R8ZKG4"/>
<evidence type="ECO:0000256" key="1">
    <source>
        <dbReference type="PIRSR" id="PIRSR640198-1"/>
    </source>
</evidence>